<keyword evidence="2" id="KW-0378">Hydrolase</keyword>
<dbReference type="PANTHER" id="PTHR42721">
    <property type="entry name" value="SUGAR HYDROLASE-RELATED"/>
    <property type="match status" value="1"/>
</dbReference>
<dbReference type="InterPro" id="IPR044993">
    <property type="entry name" value="BXL"/>
</dbReference>
<keyword evidence="6" id="KW-1185">Reference proteome</keyword>
<dbReference type="InterPro" id="IPR002772">
    <property type="entry name" value="Glyco_hydro_3_C"/>
</dbReference>
<dbReference type="GO" id="GO:0009044">
    <property type="term" value="F:xylan 1,4-beta-xylosidase activity"/>
    <property type="evidence" value="ECO:0007669"/>
    <property type="project" value="InterPro"/>
</dbReference>
<protein>
    <submittedName>
        <fullName evidence="5">Beta-D-xylosidase 1</fullName>
    </submittedName>
</protein>
<dbReference type="Gene3D" id="3.20.20.300">
    <property type="entry name" value="Glycoside hydrolase, family 3, N-terminal domain"/>
    <property type="match status" value="1"/>
</dbReference>
<dbReference type="PANTHER" id="PTHR42721:SF42">
    <property type="entry name" value="FIBRONECTIN TYPE III-LIKE DOMAIN-CONTAINING PROTEIN"/>
    <property type="match status" value="1"/>
</dbReference>
<evidence type="ECO:0000256" key="1">
    <source>
        <dbReference type="ARBA" id="ARBA00022729"/>
    </source>
</evidence>
<dbReference type="InterPro" id="IPR026891">
    <property type="entry name" value="Fn3-like"/>
</dbReference>
<dbReference type="SMART" id="SM01217">
    <property type="entry name" value="Fn3_like"/>
    <property type="match status" value="1"/>
</dbReference>
<dbReference type="Pfam" id="PF14310">
    <property type="entry name" value="Fn3-like"/>
    <property type="match status" value="1"/>
</dbReference>
<organism evidence="5 6">
    <name type="scientific">Elysia marginata</name>
    <dbReference type="NCBI Taxonomy" id="1093978"/>
    <lineage>
        <taxon>Eukaryota</taxon>
        <taxon>Metazoa</taxon>
        <taxon>Spiralia</taxon>
        <taxon>Lophotrochozoa</taxon>
        <taxon>Mollusca</taxon>
        <taxon>Gastropoda</taxon>
        <taxon>Heterobranchia</taxon>
        <taxon>Euthyneura</taxon>
        <taxon>Panpulmonata</taxon>
        <taxon>Sacoglossa</taxon>
        <taxon>Placobranchoidea</taxon>
        <taxon>Plakobranchidae</taxon>
        <taxon>Elysia</taxon>
    </lineage>
</organism>
<dbReference type="SUPFAM" id="SSF51445">
    <property type="entry name" value="(Trans)glycosidases"/>
    <property type="match status" value="1"/>
</dbReference>
<dbReference type="AlphaFoldDB" id="A0AAV4EGI5"/>
<dbReference type="GO" id="GO:0045493">
    <property type="term" value="P:xylan catabolic process"/>
    <property type="evidence" value="ECO:0007669"/>
    <property type="project" value="InterPro"/>
</dbReference>
<evidence type="ECO:0000259" key="4">
    <source>
        <dbReference type="SMART" id="SM01217"/>
    </source>
</evidence>
<dbReference type="GO" id="GO:0031222">
    <property type="term" value="P:arabinan catabolic process"/>
    <property type="evidence" value="ECO:0007669"/>
    <property type="project" value="TreeGrafter"/>
</dbReference>
<accession>A0AAV4EGI5</accession>
<reference evidence="5 6" key="1">
    <citation type="journal article" date="2021" name="Elife">
        <title>Chloroplast acquisition without the gene transfer in kleptoplastic sea slugs, Plakobranchus ocellatus.</title>
        <authorList>
            <person name="Maeda T."/>
            <person name="Takahashi S."/>
            <person name="Yoshida T."/>
            <person name="Shimamura S."/>
            <person name="Takaki Y."/>
            <person name="Nagai Y."/>
            <person name="Toyoda A."/>
            <person name="Suzuki Y."/>
            <person name="Arimoto A."/>
            <person name="Ishii H."/>
            <person name="Satoh N."/>
            <person name="Nishiyama T."/>
            <person name="Hasebe M."/>
            <person name="Maruyama T."/>
            <person name="Minagawa J."/>
            <person name="Obokata J."/>
            <person name="Shigenobu S."/>
        </authorList>
    </citation>
    <scope>NUCLEOTIDE SEQUENCE [LARGE SCALE GENOMIC DNA]</scope>
</reference>
<dbReference type="InterPro" id="IPR036881">
    <property type="entry name" value="Glyco_hydro_3_C_sf"/>
</dbReference>
<evidence type="ECO:0000256" key="3">
    <source>
        <dbReference type="ARBA" id="ARBA00023295"/>
    </source>
</evidence>
<dbReference type="InterPro" id="IPR013783">
    <property type="entry name" value="Ig-like_fold"/>
</dbReference>
<dbReference type="InterPro" id="IPR001764">
    <property type="entry name" value="Glyco_hydro_3_N"/>
</dbReference>
<dbReference type="InterPro" id="IPR036962">
    <property type="entry name" value="Glyco_hydro_3_N_sf"/>
</dbReference>
<dbReference type="Gene3D" id="2.60.40.10">
    <property type="entry name" value="Immunoglobulins"/>
    <property type="match status" value="1"/>
</dbReference>
<dbReference type="GO" id="GO:0046556">
    <property type="term" value="F:alpha-L-arabinofuranosidase activity"/>
    <property type="evidence" value="ECO:0007669"/>
    <property type="project" value="TreeGrafter"/>
</dbReference>
<evidence type="ECO:0000256" key="2">
    <source>
        <dbReference type="ARBA" id="ARBA00022801"/>
    </source>
</evidence>
<feature type="domain" description="Fibronectin type III-like" evidence="4">
    <location>
        <begin position="458"/>
        <end position="526"/>
    </location>
</feature>
<dbReference type="EMBL" id="BMAT01000118">
    <property type="protein sequence ID" value="GFR59929.1"/>
    <property type="molecule type" value="Genomic_DNA"/>
</dbReference>
<comment type="caution">
    <text evidence="5">The sequence shown here is derived from an EMBL/GenBank/DDBJ whole genome shotgun (WGS) entry which is preliminary data.</text>
</comment>
<dbReference type="Pfam" id="PF01915">
    <property type="entry name" value="Glyco_hydro_3_C"/>
    <property type="match status" value="1"/>
</dbReference>
<name>A0AAV4EGI5_9GAST</name>
<gene>
    <name evidence="5" type="ORF">ElyMa_000066300</name>
</gene>
<dbReference type="Pfam" id="PF00933">
    <property type="entry name" value="Glyco_hydro_3"/>
    <property type="match status" value="1"/>
</dbReference>
<dbReference type="Proteomes" id="UP000762676">
    <property type="component" value="Unassembled WGS sequence"/>
</dbReference>
<keyword evidence="1" id="KW-0732">Signal</keyword>
<dbReference type="SUPFAM" id="SSF52279">
    <property type="entry name" value="Beta-D-glucan exohydrolase, C-terminal domain"/>
    <property type="match status" value="1"/>
</dbReference>
<dbReference type="InterPro" id="IPR017853">
    <property type="entry name" value="GH"/>
</dbReference>
<sequence length="554" mass="61667">MARGGAGPYSTPAPPIMRLGIGPYVWNSNCHRGDQGAKENATAFPQSIGLAASFSVNGVPACVNKQLMTDILRKAWKFQGYVVSDEQALEYVISTHKYMQSFEDVAAASVAAGVNLELSANMPQPVFLSIVKAVEQGKLSESLVKERIKPLFYTRMRLGQFDPPEWNPFSRLSNKDVVTPAHLAMALKVAKKSFVLLKNINRFLPLQASEFKTVAIIGPMADNYAQMFGNLPPIQSRVFAKTPLEGLKEIFPTVRYKPVCEEETKCTNYSRKAVQELVNGTDLVIAVFGTGPAVEAENNDRPNLELPGMQKKVIEEIIEHSGTAKILVVLMNAGPVNVTFLDMDSKVQAILECFFPGQATGDAIREVLINKGGNSSPAGRLPVTWPLYASQIPPMTNYSMRNRTYRFSDLSPLYPFGYGLSYSQFRYESLTSVSKVKAMENLSFEVTVKNIGDYDADEVIQCYISWVRSDLPVPVRQLGHFSRIYIKRGEEILHRATISWQRWAFWNKGLWQVKKGPMNLFCGGQQPNQTKKVPSDVLSVKFYIMNSATATDDL</sequence>
<dbReference type="Gene3D" id="3.40.50.1700">
    <property type="entry name" value="Glycoside hydrolase family 3 C-terminal domain"/>
    <property type="match status" value="1"/>
</dbReference>
<proteinExistence type="predicted"/>
<evidence type="ECO:0000313" key="5">
    <source>
        <dbReference type="EMBL" id="GFR59929.1"/>
    </source>
</evidence>
<keyword evidence="3" id="KW-0326">Glycosidase</keyword>
<evidence type="ECO:0000313" key="6">
    <source>
        <dbReference type="Proteomes" id="UP000762676"/>
    </source>
</evidence>